<dbReference type="AlphaFoldDB" id="A0A1M4Z7D3"/>
<dbReference type="STRING" id="213588.SAMN02745204_01874"/>
<organism evidence="1 2">
    <name type="scientific">Thermomonas hydrothermalis</name>
    <dbReference type="NCBI Taxonomy" id="213588"/>
    <lineage>
        <taxon>Bacteria</taxon>
        <taxon>Pseudomonadati</taxon>
        <taxon>Pseudomonadota</taxon>
        <taxon>Gammaproteobacteria</taxon>
        <taxon>Lysobacterales</taxon>
        <taxon>Lysobacteraceae</taxon>
        <taxon>Thermomonas</taxon>
    </lineage>
</organism>
<name>A0A1M4Z7D3_9GAMM</name>
<evidence type="ECO:0000313" key="2">
    <source>
        <dbReference type="Proteomes" id="UP000242857"/>
    </source>
</evidence>
<evidence type="ECO:0000313" key="1">
    <source>
        <dbReference type="EMBL" id="SHF13934.1"/>
    </source>
</evidence>
<dbReference type="EMBL" id="FQUK01000033">
    <property type="protein sequence ID" value="SHF13934.1"/>
    <property type="molecule type" value="Genomic_DNA"/>
</dbReference>
<protein>
    <submittedName>
        <fullName evidence="1">Uncharacterized protein</fullName>
    </submittedName>
</protein>
<proteinExistence type="predicted"/>
<keyword evidence="2" id="KW-1185">Reference proteome</keyword>
<sequence>MAAWFPIRLKRLLRAPYPGAKDDPVADELLDDADRLRTLLLETARLMPVPKVKRANASGKAKKTSCQRLRLTTLRRLGLSVEQSRVLVSR</sequence>
<gene>
    <name evidence="1" type="ORF">SAMN02745204_01874</name>
</gene>
<dbReference type="Proteomes" id="UP000242857">
    <property type="component" value="Unassembled WGS sequence"/>
</dbReference>
<reference evidence="2" key="1">
    <citation type="submission" date="2016-11" db="EMBL/GenBank/DDBJ databases">
        <authorList>
            <person name="Varghese N."/>
            <person name="Submissions S."/>
        </authorList>
    </citation>
    <scope>NUCLEOTIDE SEQUENCE [LARGE SCALE GENOMIC DNA]</scope>
    <source>
        <strain evidence="2">DSM 14834</strain>
    </source>
</reference>
<accession>A0A1M4Z7D3</accession>
<dbReference type="RefSeq" id="WP_218587177.1">
    <property type="nucleotide sequence ID" value="NZ_FQUK01000033.1"/>
</dbReference>